<gene>
    <name evidence="2" type="ORF">A3C24_04665</name>
</gene>
<sequence>MEGFIKKAAQVIKDILYINIASITPDGKPWNTPVYCAFDENLNFYWLSWKLNQHSENVRNNPHVFVTIYDSIVPASTGFGVYFEGKAYELHNPKDILIAIKHIYKREKRKPRDVINFLKKYPRRAYTFVPERVWVNGEGEIEGNYIDNRTELDLSKLKTYISAK</sequence>
<comment type="caution">
    <text evidence="2">The sequence shown here is derived from an EMBL/GenBank/DDBJ whole genome shotgun (WGS) entry which is preliminary data.</text>
</comment>
<dbReference type="InterPro" id="IPR012349">
    <property type="entry name" value="Split_barrel_FMN-bd"/>
</dbReference>
<evidence type="ECO:0000313" key="3">
    <source>
        <dbReference type="Proteomes" id="UP000177159"/>
    </source>
</evidence>
<protein>
    <recommendedName>
        <fullName evidence="1">Pyridoxamine 5'-phosphate oxidase N-terminal domain-containing protein</fullName>
    </recommendedName>
</protein>
<name>A0A1F7GVT9_9BACT</name>
<evidence type="ECO:0000259" key="1">
    <source>
        <dbReference type="Pfam" id="PF01243"/>
    </source>
</evidence>
<dbReference type="Pfam" id="PF01243">
    <property type="entry name" value="PNPOx_N"/>
    <property type="match status" value="1"/>
</dbReference>
<dbReference type="SUPFAM" id="SSF50475">
    <property type="entry name" value="FMN-binding split barrel"/>
    <property type="match status" value="1"/>
</dbReference>
<dbReference type="EMBL" id="MFZM01000040">
    <property type="protein sequence ID" value="OGK22592.1"/>
    <property type="molecule type" value="Genomic_DNA"/>
</dbReference>
<accession>A0A1F7GVT9</accession>
<reference evidence="2 3" key="1">
    <citation type="journal article" date="2016" name="Nat. Commun.">
        <title>Thousands of microbial genomes shed light on interconnected biogeochemical processes in an aquifer system.</title>
        <authorList>
            <person name="Anantharaman K."/>
            <person name="Brown C.T."/>
            <person name="Hug L.A."/>
            <person name="Sharon I."/>
            <person name="Castelle C.J."/>
            <person name="Probst A.J."/>
            <person name="Thomas B.C."/>
            <person name="Singh A."/>
            <person name="Wilkins M.J."/>
            <person name="Karaoz U."/>
            <person name="Brodie E.L."/>
            <person name="Williams K.H."/>
            <person name="Hubbard S.S."/>
            <person name="Banfield J.F."/>
        </authorList>
    </citation>
    <scope>NUCLEOTIDE SEQUENCE [LARGE SCALE GENOMIC DNA]</scope>
</reference>
<organism evidence="2 3">
    <name type="scientific">Candidatus Roizmanbacteria bacterium RIFCSPHIGHO2_02_FULL_37_24</name>
    <dbReference type="NCBI Taxonomy" id="1802037"/>
    <lineage>
        <taxon>Bacteria</taxon>
        <taxon>Candidatus Roizmaniibacteriota</taxon>
    </lineage>
</organism>
<dbReference type="AlphaFoldDB" id="A0A1F7GVT9"/>
<feature type="domain" description="Pyridoxamine 5'-phosphate oxidase N-terminal" evidence="1">
    <location>
        <begin position="6"/>
        <end position="94"/>
    </location>
</feature>
<proteinExistence type="predicted"/>
<evidence type="ECO:0000313" key="2">
    <source>
        <dbReference type="EMBL" id="OGK22592.1"/>
    </source>
</evidence>
<dbReference type="Gene3D" id="2.30.110.10">
    <property type="entry name" value="Electron Transport, Fmn-binding Protein, Chain A"/>
    <property type="match status" value="1"/>
</dbReference>
<dbReference type="InterPro" id="IPR011576">
    <property type="entry name" value="Pyridox_Oxase_N"/>
</dbReference>
<dbReference type="Proteomes" id="UP000177159">
    <property type="component" value="Unassembled WGS sequence"/>
</dbReference>